<reference evidence="3 4" key="1">
    <citation type="journal article" date="2015" name="Nature">
        <title>rRNA introns, odd ribosomes, and small enigmatic genomes across a large radiation of phyla.</title>
        <authorList>
            <person name="Brown C.T."/>
            <person name="Hug L.A."/>
            <person name="Thomas B.C."/>
            <person name="Sharon I."/>
            <person name="Castelle C.J."/>
            <person name="Singh A."/>
            <person name="Wilkins M.J."/>
            <person name="Williams K.H."/>
            <person name="Banfield J.F."/>
        </authorList>
    </citation>
    <scope>NUCLEOTIDE SEQUENCE [LARGE SCALE GENOMIC DNA]</scope>
</reference>
<dbReference type="Gene3D" id="3.40.50.720">
    <property type="entry name" value="NAD(P)-binding Rossmann-like Domain"/>
    <property type="match status" value="1"/>
</dbReference>
<dbReference type="PANTHER" id="PTHR43000">
    <property type="entry name" value="DTDP-D-GLUCOSE 4,6-DEHYDRATASE-RELATED"/>
    <property type="match status" value="1"/>
</dbReference>
<sequence>MVFYDFLRKVILPLEEIDKNLPKEGKIFDLGCGEGVISKYLARNNFHTIIHCATHNATVTSTKNLREVISSNLGMFVNLRCQNSFERMFYFGSGAEYDMRHYIPKMKEEYFDSHVPVDDYGFSKYIMAKYVEKSNKIFDLRLFGCFGKYEDYRIRFISNAICKTVFNMDITMYKNVYFDYLYIDDLIGIMKLFVQKNKLNFNYYNVCTGKSIDLFSIAKIIKKTSGKNLKIKIAEKGYKKEYSGSNKRLITEFGQIKFTPLEQSIRELLQWYEEDKKSLDKKQLI</sequence>
<name>A0A0G0LHD7_9BACT</name>
<proteinExistence type="inferred from homology"/>
<dbReference type="SUPFAM" id="SSF53335">
    <property type="entry name" value="S-adenosyl-L-methionine-dependent methyltransferases"/>
    <property type="match status" value="1"/>
</dbReference>
<organism evidence="3 4">
    <name type="scientific">Candidatus Woesebacteria bacterium GW2011_GWB1_39_10</name>
    <dbReference type="NCBI Taxonomy" id="1618572"/>
    <lineage>
        <taxon>Bacteria</taxon>
        <taxon>Candidatus Woeseibacteriota</taxon>
    </lineage>
</organism>
<dbReference type="Pfam" id="PF01370">
    <property type="entry name" value="Epimerase"/>
    <property type="match status" value="1"/>
</dbReference>
<dbReference type="EMBL" id="LBVU01000013">
    <property type="protein sequence ID" value="KKQ91278.1"/>
    <property type="molecule type" value="Genomic_DNA"/>
</dbReference>
<evidence type="ECO:0000313" key="4">
    <source>
        <dbReference type="Proteomes" id="UP000034774"/>
    </source>
</evidence>
<dbReference type="InterPro" id="IPR036291">
    <property type="entry name" value="NAD(P)-bd_dom_sf"/>
</dbReference>
<evidence type="ECO:0000259" key="2">
    <source>
        <dbReference type="Pfam" id="PF01370"/>
    </source>
</evidence>
<dbReference type="InterPro" id="IPR029063">
    <property type="entry name" value="SAM-dependent_MTases_sf"/>
</dbReference>
<feature type="domain" description="NAD-dependent epimerase/dehydratase" evidence="2">
    <location>
        <begin position="36"/>
        <end position="206"/>
    </location>
</feature>
<dbReference type="InterPro" id="IPR001509">
    <property type="entry name" value="Epimerase_deHydtase"/>
</dbReference>
<comment type="similarity">
    <text evidence="1">Belongs to the NAD(P)-dependent epimerase/dehydratase family.</text>
</comment>
<dbReference type="SUPFAM" id="SSF51735">
    <property type="entry name" value="NAD(P)-binding Rossmann-fold domains"/>
    <property type="match status" value="1"/>
</dbReference>
<gene>
    <name evidence="3" type="ORF">UT17_C0013G0005</name>
</gene>
<evidence type="ECO:0000256" key="1">
    <source>
        <dbReference type="ARBA" id="ARBA00007637"/>
    </source>
</evidence>
<dbReference type="Proteomes" id="UP000034774">
    <property type="component" value="Unassembled WGS sequence"/>
</dbReference>
<evidence type="ECO:0000313" key="3">
    <source>
        <dbReference type="EMBL" id="KKQ91278.1"/>
    </source>
</evidence>
<comment type="caution">
    <text evidence="3">The sequence shown here is derived from an EMBL/GenBank/DDBJ whole genome shotgun (WGS) entry which is preliminary data.</text>
</comment>
<protein>
    <submittedName>
        <fullName evidence="3">NAD dependent epimerase/dehydratase family</fullName>
    </submittedName>
</protein>
<accession>A0A0G0LHD7</accession>
<dbReference type="STRING" id="1618572.UT17_C0013G0005"/>
<dbReference type="AlphaFoldDB" id="A0A0G0LHD7"/>